<evidence type="ECO:0000256" key="4">
    <source>
        <dbReference type="ARBA" id="ARBA00023295"/>
    </source>
</evidence>
<gene>
    <name evidence="7" type="ORF">Fot_37072</name>
</gene>
<keyword evidence="3" id="KW-0378">Hydrolase</keyword>
<evidence type="ECO:0000256" key="2">
    <source>
        <dbReference type="ARBA" id="ARBA00022589"/>
    </source>
</evidence>
<dbReference type="SUPFAM" id="SSF51445">
    <property type="entry name" value="(Trans)glycosidases"/>
    <property type="match status" value="1"/>
</dbReference>
<dbReference type="EMBL" id="JBFOLJ010000010">
    <property type="protein sequence ID" value="KAL2503224.1"/>
    <property type="molecule type" value="Genomic_DNA"/>
</dbReference>
<dbReference type="FunFam" id="3.20.20.80:FF:000022">
    <property type="entry name" value="Beta-glucosidase 11"/>
    <property type="match status" value="1"/>
</dbReference>
<dbReference type="PRINTS" id="PR00131">
    <property type="entry name" value="GLHYDRLASE1"/>
</dbReference>
<evidence type="ECO:0000313" key="7">
    <source>
        <dbReference type="EMBL" id="KAL2503224.1"/>
    </source>
</evidence>
<sequence length="580" mass="65883">MTSKNQSYSSSLERQSVVETPGRTMISNGSDVQRSLLARNASRKVTRRDFSEDFVFGTATSAYQHEGAAAAGGRGLSIWDTFTLKTPGKVKDNSNANVSVDTYHRYKEDVKLMKKIGLDSYRFSISWTRVLPGGRLSTGVNKEGIKYYNNLIETLLAHGIEPYVTLFHWDLPQALEDEYGGFLCPQIIKDFCEFVSLCFWEFGDRVKNWITLNDPWTFCFGGYVMGSFAPGRGSSSAEHVKGSIACHRGTNGHACNGNPGTEPYLVAHNLLLAHAAAVDLYKQTYQQHQEGKIGITLFSKWFEPLHDNELDEEAATRAFDFMLGWFLEPLSTGDYPRSMRKLVGSRLPSFSKEESKLLNGSFDFLGLNYYTATYVKSASNSPDVEVSYTTDPRVTYTSEQVPMGPKAASDWLYIYPQGIYKLLVYVKEVYKVPLIYITENGVDEINNTNHTISEARVDDIRIKYHQDHLLYIRNAIKAGVNVKGYFIWSLFDGFEWSEGYTVRFGIFHVNFKDGHLARFPKLSALWLMNFLSRKLAKGRMKRQIEDSEEHNPVKRNWLNLSVAKEFKAKLLGIVELEGWF</sequence>
<dbReference type="Proteomes" id="UP001604277">
    <property type="component" value="Unassembled WGS sequence"/>
</dbReference>
<dbReference type="Pfam" id="PF00232">
    <property type="entry name" value="Glyco_hydro_1"/>
    <property type="match status" value="1"/>
</dbReference>
<dbReference type="InterPro" id="IPR017853">
    <property type="entry name" value="GH"/>
</dbReference>
<dbReference type="GO" id="GO:0009821">
    <property type="term" value="P:alkaloid biosynthetic process"/>
    <property type="evidence" value="ECO:0007669"/>
    <property type="project" value="UniProtKB-ARBA"/>
</dbReference>
<dbReference type="InterPro" id="IPR033132">
    <property type="entry name" value="GH_1_N_CS"/>
</dbReference>
<evidence type="ECO:0000256" key="3">
    <source>
        <dbReference type="ARBA" id="ARBA00022801"/>
    </source>
</evidence>
<evidence type="ECO:0000256" key="6">
    <source>
        <dbReference type="SAM" id="MobiDB-lite"/>
    </source>
</evidence>
<keyword evidence="4" id="KW-0326">Glycosidase</keyword>
<dbReference type="Gene3D" id="3.20.20.80">
    <property type="entry name" value="Glycosidases"/>
    <property type="match status" value="1"/>
</dbReference>
<evidence type="ECO:0000256" key="5">
    <source>
        <dbReference type="RuleBase" id="RU003690"/>
    </source>
</evidence>
<dbReference type="AlphaFoldDB" id="A0ABD1SR80"/>
<dbReference type="GO" id="GO:0008422">
    <property type="term" value="F:beta-glucosidase activity"/>
    <property type="evidence" value="ECO:0007669"/>
    <property type="project" value="UniProtKB-ARBA"/>
</dbReference>
<feature type="region of interest" description="Disordered" evidence="6">
    <location>
        <begin position="1"/>
        <end position="30"/>
    </location>
</feature>
<proteinExistence type="inferred from homology"/>
<feature type="compositionally biased region" description="Polar residues" evidence="6">
    <location>
        <begin position="1"/>
        <end position="18"/>
    </location>
</feature>
<comment type="caution">
    <text evidence="7">The sequence shown here is derived from an EMBL/GenBank/DDBJ whole genome shotgun (WGS) entry which is preliminary data.</text>
</comment>
<organism evidence="7 8">
    <name type="scientific">Forsythia ovata</name>
    <dbReference type="NCBI Taxonomy" id="205694"/>
    <lineage>
        <taxon>Eukaryota</taxon>
        <taxon>Viridiplantae</taxon>
        <taxon>Streptophyta</taxon>
        <taxon>Embryophyta</taxon>
        <taxon>Tracheophyta</taxon>
        <taxon>Spermatophyta</taxon>
        <taxon>Magnoliopsida</taxon>
        <taxon>eudicotyledons</taxon>
        <taxon>Gunneridae</taxon>
        <taxon>Pentapetalae</taxon>
        <taxon>asterids</taxon>
        <taxon>lamiids</taxon>
        <taxon>Lamiales</taxon>
        <taxon>Oleaceae</taxon>
        <taxon>Forsythieae</taxon>
        <taxon>Forsythia</taxon>
    </lineage>
</organism>
<keyword evidence="2" id="KW-0017">Alkaloid metabolism</keyword>
<reference evidence="8" key="1">
    <citation type="submission" date="2024-07" db="EMBL/GenBank/DDBJ databases">
        <title>Two chromosome-level genome assemblies of Korean endemic species Abeliophyllum distichum and Forsythia ovata (Oleaceae).</title>
        <authorList>
            <person name="Jang H."/>
        </authorList>
    </citation>
    <scope>NUCLEOTIDE SEQUENCE [LARGE SCALE GENOMIC DNA]</scope>
</reference>
<evidence type="ECO:0000256" key="1">
    <source>
        <dbReference type="ARBA" id="ARBA00010838"/>
    </source>
</evidence>
<accession>A0ABD1SR80</accession>
<dbReference type="PROSITE" id="PS00653">
    <property type="entry name" value="GLYCOSYL_HYDROL_F1_2"/>
    <property type="match status" value="1"/>
</dbReference>
<dbReference type="PANTHER" id="PTHR10353:SF137">
    <property type="entry name" value="MYROSINASE 3-RELATED"/>
    <property type="match status" value="1"/>
</dbReference>
<dbReference type="InterPro" id="IPR001360">
    <property type="entry name" value="Glyco_hydro_1"/>
</dbReference>
<evidence type="ECO:0000313" key="8">
    <source>
        <dbReference type="Proteomes" id="UP001604277"/>
    </source>
</evidence>
<keyword evidence="8" id="KW-1185">Reference proteome</keyword>
<name>A0ABD1SR80_9LAMI</name>
<protein>
    <submittedName>
        <fullName evidence="7">Beta-glucosidase 17</fullName>
    </submittedName>
</protein>
<comment type="similarity">
    <text evidence="1 5">Belongs to the glycosyl hydrolase 1 family.</text>
</comment>
<dbReference type="PANTHER" id="PTHR10353">
    <property type="entry name" value="GLYCOSYL HYDROLASE"/>
    <property type="match status" value="1"/>
</dbReference>